<proteinExistence type="predicted"/>
<feature type="transmembrane region" description="Helical" evidence="1">
    <location>
        <begin position="417"/>
        <end position="441"/>
    </location>
</feature>
<evidence type="ECO:0000256" key="1">
    <source>
        <dbReference type="SAM" id="Phobius"/>
    </source>
</evidence>
<keyword evidence="1" id="KW-1133">Transmembrane helix</keyword>
<comment type="caution">
    <text evidence="3">The sequence shown here is derived from an EMBL/GenBank/DDBJ whole genome shotgun (WGS) entry which is preliminary data.</text>
</comment>
<dbReference type="Gene3D" id="1.20.144.10">
    <property type="entry name" value="Phosphatidic acid phosphatase type 2/haloperoxidase"/>
    <property type="match status" value="3"/>
</dbReference>
<reference evidence="3 4" key="1">
    <citation type="submission" date="2018-03" db="EMBL/GenBank/DDBJ databases">
        <title>Genomic Encyclopedia of Type Strains, Phase III (KMG-III): the genomes of soil and plant-associated and newly described type strains.</title>
        <authorList>
            <person name="Whitman W."/>
        </authorList>
    </citation>
    <scope>NUCLEOTIDE SEQUENCE [LARGE SCALE GENOMIC DNA]</scope>
    <source>
        <strain evidence="3 4">CGMCC 4.7097</strain>
    </source>
</reference>
<feature type="domain" description="Phosphatidic acid phosphatase type 2/haloperoxidase" evidence="2">
    <location>
        <begin position="103"/>
        <end position="216"/>
    </location>
</feature>
<feature type="transmembrane region" description="Helical" evidence="1">
    <location>
        <begin position="266"/>
        <end position="284"/>
    </location>
</feature>
<evidence type="ECO:0000259" key="2">
    <source>
        <dbReference type="SMART" id="SM00014"/>
    </source>
</evidence>
<feature type="transmembrane region" description="Helical" evidence="1">
    <location>
        <begin position="201"/>
        <end position="219"/>
    </location>
</feature>
<evidence type="ECO:0000313" key="3">
    <source>
        <dbReference type="EMBL" id="PSL57403.1"/>
    </source>
</evidence>
<gene>
    <name evidence="3" type="ORF">B0I31_102381</name>
</gene>
<accession>A0A2P8IG25</accession>
<evidence type="ECO:0000313" key="4">
    <source>
        <dbReference type="Proteomes" id="UP000241118"/>
    </source>
</evidence>
<protein>
    <submittedName>
        <fullName evidence="3">Undecaprenyl-diphosphatase</fullName>
    </submittedName>
</protein>
<feature type="transmembrane region" description="Helical" evidence="1">
    <location>
        <begin position="103"/>
        <end position="121"/>
    </location>
</feature>
<feature type="transmembrane region" description="Helical" evidence="1">
    <location>
        <begin position="74"/>
        <end position="96"/>
    </location>
</feature>
<dbReference type="AlphaFoldDB" id="A0A2P8IG25"/>
<feature type="transmembrane region" description="Helical" evidence="1">
    <location>
        <begin position="174"/>
        <end position="195"/>
    </location>
</feature>
<dbReference type="SUPFAM" id="SSF48317">
    <property type="entry name" value="Acid phosphatase/Vanadium-dependent haloperoxidase"/>
    <property type="match status" value="2"/>
</dbReference>
<dbReference type="InterPro" id="IPR000326">
    <property type="entry name" value="PAP2/HPO"/>
</dbReference>
<dbReference type="SMART" id="SM00014">
    <property type="entry name" value="acidPPc"/>
    <property type="match status" value="2"/>
</dbReference>
<dbReference type="PANTHER" id="PTHR14969:SF13">
    <property type="entry name" value="AT30094P"/>
    <property type="match status" value="1"/>
</dbReference>
<feature type="transmembrane region" description="Helical" evidence="1">
    <location>
        <begin position="20"/>
        <end position="40"/>
    </location>
</feature>
<sequence length="485" mass="51156">MHSTSSGAVVRAERFALRSATGLAELALFGVGFGLLLVLVRTHWPPLQRLDGAVTDRLNSAVAGNDVVVNALNAVTALGGTAMLAWLVTVGTAWLLIRRQPLLAVYAVVTALGALALNSVVKELVERLRPVVNAPVAAAPGLSFPSGHAMGSLVSYGVLLLIFLPVLPRAGRRPAIAVVALVVAAIGFTRMALGVHYLTDVVAGWLLGLVWLVITTVAFRRWGLSAPHRGPALSEGLAPEAAAALEPASRTHAHVLPHPWRGVAELLTAWVALLGLLFGVGRLVTAGTPDRPALDWDRDLTQWVVEHRGPLLDTVSGIAGRFGSTHWVLTAALVIGPLWLALTRDWRPVLFLVVVMAGEITLFLAASSAVGRARPDVVQLTPDLPPTSSFPSGHVAAACALYTAAALLVVTGTRRWWRWLAAAAAVVVIVAVAAARVYYGVHHPTDVLGSLVLALSWVAVCWWVVKPHGDDPGVEPDVKAAPEGR</sequence>
<dbReference type="RefSeq" id="WP_219910606.1">
    <property type="nucleotide sequence ID" value="NZ_PYAX01000002.1"/>
</dbReference>
<feature type="domain" description="Phosphatidic acid phosphatase type 2/haloperoxidase" evidence="2">
    <location>
        <begin position="351"/>
        <end position="462"/>
    </location>
</feature>
<dbReference type="Pfam" id="PF01569">
    <property type="entry name" value="PAP2"/>
    <property type="match status" value="2"/>
</dbReference>
<feature type="transmembrane region" description="Helical" evidence="1">
    <location>
        <begin position="324"/>
        <end position="342"/>
    </location>
</feature>
<dbReference type="CDD" id="cd03392">
    <property type="entry name" value="PAP2_like_2"/>
    <property type="match status" value="1"/>
</dbReference>
<organism evidence="3 4">
    <name type="scientific">Saccharothrix carnea</name>
    <dbReference type="NCBI Taxonomy" id="1280637"/>
    <lineage>
        <taxon>Bacteria</taxon>
        <taxon>Bacillati</taxon>
        <taxon>Actinomycetota</taxon>
        <taxon>Actinomycetes</taxon>
        <taxon>Pseudonocardiales</taxon>
        <taxon>Pseudonocardiaceae</taxon>
        <taxon>Saccharothrix</taxon>
    </lineage>
</organism>
<keyword evidence="1" id="KW-0812">Transmembrane</keyword>
<dbReference type="PANTHER" id="PTHR14969">
    <property type="entry name" value="SPHINGOSINE-1-PHOSPHATE PHOSPHOHYDROLASE"/>
    <property type="match status" value="1"/>
</dbReference>
<name>A0A2P8IG25_SACCR</name>
<feature type="transmembrane region" description="Helical" evidence="1">
    <location>
        <begin position="149"/>
        <end position="167"/>
    </location>
</feature>
<dbReference type="EMBL" id="PYAX01000002">
    <property type="protein sequence ID" value="PSL57403.1"/>
    <property type="molecule type" value="Genomic_DNA"/>
</dbReference>
<dbReference type="Proteomes" id="UP000241118">
    <property type="component" value="Unassembled WGS sequence"/>
</dbReference>
<feature type="transmembrane region" description="Helical" evidence="1">
    <location>
        <begin position="447"/>
        <end position="465"/>
    </location>
</feature>
<dbReference type="InterPro" id="IPR036938">
    <property type="entry name" value="PAP2/HPO_sf"/>
</dbReference>
<keyword evidence="4" id="KW-1185">Reference proteome</keyword>
<feature type="transmembrane region" description="Helical" evidence="1">
    <location>
        <begin position="349"/>
        <end position="370"/>
    </location>
</feature>
<feature type="transmembrane region" description="Helical" evidence="1">
    <location>
        <begin position="390"/>
        <end position="410"/>
    </location>
</feature>
<keyword evidence="1" id="KW-0472">Membrane</keyword>